<dbReference type="PROSITE" id="PS01124">
    <property type="entry name" value="HTH_ARAC_FAMILY_2"/>
    <property type="match status" value="1"/>
</dbReference>
<proteinExistence type="predicted"/>
<dbReference type="Pfam" id="PF12833">
    <property type="entry name" value="HTH_18"/>
    <property type="match status" value="1"/>
</dbReference>
<dbReference type="InterPro" id="IPR018062">
    <property type="entry name" value="HTH_AraC-typ_CS"/>
</dbReference>
<sequence>MTTQPLMSQEHDAMLAGLVRAIDKHSRGTGDFETSIDGLTFFRRGEPAHPVMCMIEPSIVLVARGAKQVWIGGTPYRYDTSHFLITSLDLPADSEVVEASSEAPCVGMTMKLDLRIVAELIAQGVLPPRRDRGVSSSVGIGTATSSILRPVSRLLELLDEPEAIPVLAPLLQREIHYRMLLSDQAAKLRQIASVDSQGHRIARAIDWLKLNYAAPIRVDELAGRVQMSTPTFNQHFRQLTSMSPLQYLKWLRLNEARRLMLNEHLDVSTASYKVGYESPSQFSREYSRFFGAPPKKDIASLREANATGPQRPL</sequence>
<keyword evidence="1" id="KW-0805">Transcription regulation</keyword>
<dbReference type="InterPro" id="IPR009057">
    <property type="entry name" value="Homeodomain-like_sf"/>
</dbReference>
<dbReference type="RefSeq" id="WP_119803223.1">
    <property type="nucleotide sequence ID" value="NZ_QYYG01000001.1"/>
</dbReference>
<keyword evidence="2" id="KW-0238">DNA-binding</keyword>
<evidence type="ECO:0000313" key="6">
    <source>
        <dbReference type="Proteomes" id="UP000284338"/>
    </source>
</evidence>
<dbReference type="Pfam" id="PF06719">
    <property type="entry name" value="AraC_N"/>
    <property type="match status" value="1"/>
</dbReference>
<evidence type="ECO:0000256" key="1">
    <source>
        <dbReference type="ARBA" id="ARBA00023015"/>
    </source>
</evidence>
<comment type="caution">
    <text evidence="5">The sequence shown here is derived from an EMBL/GenBank/DDBJ whole genome shotgun (WGS) entry which is preliminary data.</text>
</comment>
<dbReference type="InterPro" id="IPR009594">
    <property type="entry name" value="Tscrpt_reg_HTH_AraC_N"/>
</dbReference>
<dbReference type="InterPro" id="IPR018060">
    <property type="entry name" value="HTH_AraC"/>
</dbReference>
<dbReference type="AlphaFoldDB" id="A0AA93BYV8"/>
<organism evidence="5 6">
    <name type="scientific">Serratia inhibens</name>
    <dbReference type="NCBI Taxonomy" id="2338073"/>
    <lineage>
        <taxon>Bacteria</taxon>
        <taxon>Pseudomonadati</taxon>
        <taxon>Pseudomonadota</taxon>
        <taxon>Gammaproteobacteria</taxon>
        <taxon>Enterobacterales</taxon>
        <taxon>Yersiniaceae</taxon>
        <taxon>Serratia</taxon>
    </lineage>
</organism>
<dbReference type="SUPFAM" id="SSF46689">
    <property type="entry name" value="Homeodomain-like"/>
    <property type="match status" value="2"/>
</dbReference>
<dbReference type="Gene3D" id="1.10.10.60">
    <property type="entry name" value="Homeodomain-like"/>
    <property type="match status" value="2"/>
</dbReference>
<dbReference type="GO" id="GO:0003700">
    <property type="term" value="F:DNA-binding transcription factor activity"/>
    <property type="evidence" value="ECO:0007669"/>
    <property type="project" value="InterPro"/>
</dbReference>
<reference evidence="5 6" key="1">
    <citation type="submission" date="2018-09" db="EMBL/GenBank/DDBJ databases">
        <title>Draft genome of a novel serratia sp. strain with antifungal activity.</title>
        <authorList>
            <person name="Dichmann S.I."/>
            <person name="Park B.P."/>
            <person name="Pathiraja D."/>
            <person name="Choi I.-G."/>
            <person name="Stougaard P."/>
            <person name="Hennessy R.C."/>
        </authorList>
    </citation>
    <scope>NUCLEOTIDE SEQUENCE [LARGE SCALE GENOMIC DNA]</scope>
    <source>
        <strain evidence="5 6">S40</strain>
    </source>
</reference>
<dbReference type="EMBL" id="QYYG01000001">
    <property type="protein sequence ID" value="RJF57984.1"/>
    <property type="molecule type" value="Genomic_DNA"/>
</dbReference>
<protein>
    <submittedName>
        <fullName evidence="5">AraC family transcriptional regulator</fullName>
    </submittedName>
</protein>
<keyword evidence="6" id="KW-1185">Reference proteome</keyword>
<evidence type="ECO:0000259" key="4">
    <source>
        <dbReference type="PROSITE" id="PS01124"/>
    </source>
</evidence>
<keyword evidence="3" id="KW-0804">Transcription</keyword>
<evidence type="ECO:0000256" key="3">
    <source>
        <dbReference type="ARBA" id="ARBA00023163"/>
    </source>
</evidence>
<evidence type="ECO:0000313" key="5">
    <source>
        <dbReference type="EMBL" id="RJF57984.1"/>
    </source>
</evidence>
<dbReference type="Proteomes" id="UP000284338">
    <property type="component" value="Unassembled WGS sequence"/>
</dbReference>
<dbReference type="PROSITE" id="PS00041">
    <property type="entry name" value="HTH_ARAC_FAMILY_1"/>
    <property type="match status" value="1"/>
</dbReference>
<dbReference type="PANTHER" id="PTHR43436:SF1">
    <property type="entry name" value="TRANSCRIPTIONAL REGULATORY PROTEIN"/>
    <property type="match status" value="1"/>
</dbReference>
<evidence type="ECO:0000256" key="2">
    <source>
        <dbReference type="ARBA" id="ARBA00023125"/>
    </source>
</evidence>
<dbReference type="SMART" id="SM00342">
    <property type="entry name" value="HTH_ARAC"/>
    <property type="match status" value="1"/>
</dbReference>
<gene>
    <name evidence="5" type="ORF">D4100_04225</name>
</gene>
<name>A0AA93BYV8_9GAMM</name>
<dbReference type="PANTHER" id="PTHR43436">
    <property type="entry name" value="ARAC-FAMILY TRANSCRIPTIONAL REGULATOR"/>
    <property type="match status" value="1"/>
</dbReference>
<feature type="domain" description="HTH araC/xylS-type" evidence="4">
    <location>
        <begin position="202"/>
        <end position="300"/>
    </location>
</feature>
<dbReference type="GO" id="GO:0043565">
    <property type="term" value="F:sequence-specific DNA binding"/>
    <property type="evidence" value="ECO:0007669"/>
    <property type="project" value="InterPro"/>
</dbReference>
<accession>A0AA93BYV8</accession>